<protein>
    <submittedName>
        <fullName evidence="3">E3 ubiquitin-protein ligase HERC1</fullName>
    </submittedName>
</protein>
<feature type="compositionally biased region" description="Low complexity" evidence="1">
    <location>
        <begin position="513"/>
        <end position="524"/>
    </location>
</feature>
<comment type="caution">
    <text evidence="3">The sequence shown here is derived from an EMBL/GenBank/DDBJ whole genome shotgun (WGS) entry which is preliminary data.</text>
</comment>
<evidence type="ECO:0000313" key="4">
    <source>
        <dbReference type="Proteomes" id="UP001642464"/>
    </source>
</evidence>
<feature type="signal peptide" evidence="2">
    <location>
        <begin position="1"/>
        <end position="16"/>
    </location>
</feature>
<name>A0ABP0MT63_9DINO</name>
<organism evidence="3 4">
    <name type="scientific">Durusdinium trenchii</name>
    <dbReference type="NCBI Taxonomy" id="1381693"/>
    <lineage>
        <taxon>Eukaryota</taxon>
        <taxon>Sar</taxon>
        <taxon>Alveolata</taxon>
        <taxon>Dinophyceae</taxon>
        <taxon>Suessiales</taxon>
        <taxon>Symbiodiniaceae</taxon>
        <taxon>Durusdinium</taxon>
    </lineage>
</organism>
<feature type="compositionally biased region" description="Basic and acidic residues" evidence="1">
    <location>
        <begin position="540"/>
        <end position="571"/>
    </location>
</feature>
<sequence length="697" mass="77636">MCVCVLVSSVTVLVSGWQCGRSLLTFRDFASGQLGLDIVDAYIQKLVTFAGMSLPDFAESFFRMCLEQIGDAWRRFYHEVQCYPFRVFTLVGLSSAEALAQYRLMQQAAHSCSYCFDLEFSAVLLSYISADDSNADSKIKRLQMFLKDTMIFCPITSDIVECLHGSLQSRLNRFRGCRPTDDISKAISVLDKITSAYGKFRDWMWNHFGDKKALNRLASYGVHKGNQHTVWAEDADRCRTRYGSGSCGLTLEDLDAKLAGLASPDGAMSLDHIDLETTPEEVSRTWANFIRPAKEEESEACNGLLSTSSLIEVIGHNRKSQYFFLASAMKKPMLQVLIRGFHQSCDDNSCRVLLVPPDSVGQIPSMCTGHKALQEMCLEFLADGCPLPEKIEFWVCKYHLNPFAPMLSANDVRRYTFAEFLVRPQKRQTTRKAKLPFGLTKKKQSRKRRKKQPNKENAPKRTAYGGGTSRQKTIEEVTHELGAAVNAPTATDTDQKANMLQHDACSDPDPDSDSTVSDSSGGSESEIEIDENKATGGDLKVAEEAVRSAEAKKEESETSRLEAERQKRIESASHSNENPQQKKKTFCNHQIGLVSASMQVAARLAGCRHCLMKVPKGAVRFGYSYSLTKFASYLHKDCVLPHLEQEEADLGQAKEFLTTFLNSREGTSCPAEVRQAAEALQRKLQAKMGEASSSTVQ</sequence>
<keyword evidence="2" id="KW-0732">Signal</keyword>
<dbReference type="EMBL" id="CAXAMM010024102">
    <property type="protein sequence ID" value="CAK9054688.1"/>
    <property type="molecule type" value="Genomic_DNA"/>
</dbReference>
<feature type="compositionally biased region" description="Basic residues" evidence="1">
    <location>
        <begin position="428"/>
        <end position="452"/>
    </location>
</feature>
<dbReference type="Proteomes" id="UP001642464">
    <property type="component" value="Unassembled WGS sequence"/>
</dbReference>
<feature type="region of interest" description="Disordered" evidence="1">
    <location>
        <begin position="428"/>
        <end position="471"/>
    </location>
</feature>
<evidence type="ECO:0000313" key="3">
    <source>
        <dbReference type="EMBL" id="CAK9054688.1"/>
    </source>
</evidence>
<gene>
    <name evidence="3" type="ORF">SCF082_LOCUS29663</name>
</gene>
<feature type="region of interest" description="Disordered" evidence="1">
    <location>
        <begin position="501"/>
        <end position="583"/>
    </location>
</feature>
<feature type="chain" id="PRO_5047514791" evidence="2">
    <location>
        <begin position="17"/>
        <end position="697"/>
    </location>
</feature>
<evidence type="ECO:0000256" key="1">
    <source>
        <dbReference type="SAM" id="MobiDB-lite"/>
    </source>
</evidence>
<accession>A0ABP0MT63</accession>
<reference evidence="3 4" key="1">
    <citation type="submission" date="2024-02" db="EMBL/GenBank/DDBJ databases">
        <authorList>
            <person name="Chen Y."/>
            <person name="Shah S."/>
            <person name="Dougan E. K."/>
            <person name="Thang M."/>
            <person name="Chan C."/>
        </authorList>
    </citation>
    <scope>NUCLEOTIDE SEQUENCE [LARGE SCALE GENOMIC DNA]</scope>
</reference>
<proteinExistence type="predicted"/>
<evidence type="ECO:0000256" key="2">
    <source>
        <dbReference type="SAM" id="SignalP"/>
    </source>
</evidence>
<keyword evidence="4" id="KW-1185">Reference proteome</keyword>